<comment type="caution">
    <text evidence="1">The sequence shown here is derived from an EMBL/GenBank/DDBJ whole genome shotgun (WGS) entry which is preliminary data.</text>
</comment>
<accession>A0ABV0AYD7</accession>
<evidence type="ECO:0000313" key="1">
    <source>
        <dbReference type="EMBL" id="MEN3539643.1"/>
    </source>
</evidence>
<organism evidence="1 2">
    <name type="scientific">Microbispora maris</name>
    <dbReference type="NCBI Taxonomy" id="3144104"/>
    <lineage>
        <taxon>Bacteria</taxon>
        <taxon>Bacillati</taxon>
        <taxon>Actinomycetota</taxon>
        <taxon>Actinomycetes</taxon>
        <taxon>Streptosporangiales</taxon>
        <taxon>Streptosporangiaceae</taxon>
        <taxon>Microbispora</taxon>
    </lineage>
</organism>
<dbReference type="InterPro" id="IPR027417">
    <property type="entry name" value="P-loop_NTPase"/>
</dbReference>
<dbReference type="EMBL" id="JBDJAW010000036">
    <property type="protein sequence ID" value="MEN3539643.1"/>
    <property type="molecule type" value="Genomic_DNA"/>
</dbReference>
<proteinExistence type="predicted"/>
<protein>
    <recommendedName>
        <fullName evidence="3">AAA family ATPase</fullName>
    </recommendedName>
</protein>
<reference evidence="1 2" key="1">
    <citation type="submission" date="2024-05" db="EMBL/GenBank/DDBJ databases">
        <title>Microbispora sp.ZYX-F-249.</title>
        <authorList>
            <person name="Xie H."/>
        </authorList>
    </citation>
    <scope>NUCLEOTIDE SEQUENCE [LARGE SCALE GENOMIC DNA]</scope>
    <source>
        <strain evidence="1 2">ZYX-F-249</strain>
    </source>
</reference>
<name>A0ABV0AYD7_9ACTN</name>
<evidence type="ECO:0000313" key="2">
    <source>
        <dbReference type="Proteomes" id="UP001447516"/>
    </source>
</evidence>
<dbReference type="Gene3D" id="3.40.50.300">
    <property type="entry name" value="P-loop containing nucleotide triphosphate hydrolases"/>
    <property type="match status" value="1"/>
</dbReference>
<dbReference type="Proteomes" id="UP001447516">
    <property type="component" value="Unassembled WGS sequence"/>
</dbReference>
<sequence>MSLLGQHTPADLVRRLAHVRWIAGGTGAGKSTLAQSLAERHDLLVYDGDRAERGYVNRCTPQRQPYLSALLRTPLEQRWTGRTADEIFQAMPSLHGETFGFVIEDLLTLPTDRPVLVDDFRTLPRDVAPLLTRREHAAFLLPTPEFRRNALGTRFADPARARANWGSSDHAEAFAKRLARDELWDEEVRRQARELDLPVLRVDGFRNVAERADELAAMFHLPGMRGTTPT</sequence>
<keyword evidence="2" id="KW-1185">Reference proteome</keyword>
<dbReference type="RefSeq" id="WP_346229532.1">
    <property type="nucleotide sequence ID" value="NZ_JBDJAW010000036.1"/>
</dbReference>
<evidence type="ECO:0008006" key="3">
    <source>
        <dbReference type="Google" id="ProtNLM"/>
    </source>
</evidence>
<dbReference type="SUPFAM" id="SSF52540">
    <property type="entry name" value="P-loop containing nucleoside triphosphate hydrolases"/>
    <property type="match status" value="1"/>
</dbReference>
<gene>
    <name evidence="1" type="ORF">AAH991_31355</name>
</gene>